<name>A0A2P6VS90_9CHLO</name>
<gene>
    <name evidence="2" type="primary">g592</name>
    <name evidence="2" type="ORF">C2E20_0592</name>
</gene>
<proteinExistence type="predicted"/>
<dbReference type="Gene3D" id="3.80.10.10">
    <property type="entry name" value="Ribonuclease Inhibitor"/>
    <property type="match status" value="1"/>
</dbReference>
<sequence length="566" mass="59967">MADIAPPAAVGAGAAAAPLPSGPPHALLRRIFELTPPSLSVLLVCKDWHAAALDTPAWWQELLRRPCVWGYARVDSYETGPGAHRIFFTRDPEVAVAKDGGAALLFFLARVGAHCRTLWADPRQVAPLSLPRLLGAARTACPRLESLSANLDFPESRGHKTAEDAVQARGATEHAVPGCGRRLGAESVGGRVLGRLTALTRLCVGAEGPGLAEVGWVAPDGSGPRLRVLELDFCSLEEGSTSPEAVEQLETLRLLAARGAKGLVEALPLARSLSRLSLESPPEMEGSEMEGSVMEEELHAGIVLLAAASHAPALAELNLGRYQACFTYYGLEDAPSPALACLRLSYLLGPRLLPGWCCAPGLRRLEVTASPNVDEYPAAELPAAFSALQHLESLDLQMVEFGGTLPPALCTLRGVTRLGALATAAFLPHLKELVLWQCQQPDVEPLPLPAALAGATALETLDCGPCMGGLELRVSDGALLRVLPALRRLLLPAPEAGPPSANEQGADLARQRRQRHVLDALVAELAGSGLHVEESPEGHPFDAPRRLNFTGGLGWVEPPPGRWLKS</sequence>
<evidence type="ECO:0000313" key="2">
    <source>
        <dbReference type="EMBL" id="PSC76954.1"/>
    </source>
</evidence>
<dbReference type="EMBL" id="LHPF02000001">
    <property type="protein sequence ID" value="PSC76954.1"/>
    <property type="molecule type" value="Genomic_DNA"/>
</dbReference>
<dbReference type="SUPFAM" id="SSF52047">
    <property type="entry name" value="RNI-like"/>
    <property type="match status" value="1"/>
</dbReference>
<evidence type="ECO:0000256" key="1">
    <source>
        <dbReference type="ARBA" id="ARBA00004430"/>
    </source>
</evidence>
<dbReference type="InterPro" id="IPR032675">
    <property type="entry name" value="LRR_dom_sf"/>
</dbReference>
<evidence type="ECO:0000313" key="3">
    <source>
        <dbReference type="Proteomes" id="UP000239649"/>
    </source>
</evidence>
<dbReference type="GO" id="GO:0005930">
    <property type="term" value="C:axoneme"/>
    <property type="evidence" value="ECO:0007669"/>
    <property type="project" value="UniProtKB-SubCell"/>
</dbReference>
<keyword evidence="3" id="KW-1185">Reference proteome</keyword>
<comment type="caution">
    <text evidence="2">The sequence shown here is derived from an EMBL/GenBank/DDBJ whole genome shotgun (WGS) entry which is preliminary data.</text>
</comment>
<dbReference type="Proteomes" id="UP000239649">
    <property type="component" value="Unassembled WGS sequence"/>
</dbReference>
<organism evidence="2 3">
    <name type="scientific">Micractinium conductrix</name>
    <dbReference type="NCBI Taxonomy" id="554055"/>
    <lineage>
        <taxon>Eukaryota</taxon>
        <taxon>Viridiplantae</taxon>
        <taxon>Chlorophyta</taxon>
        <taxon>core chlorophytes</taxon>
        <taxon>Trebouxiophyceae</taxon>
        <taxon>Chlorellales</taxon>
        <taxon>Chlorellaceae</taxon>
        <taxon>Chlorella clade</taxon>
        <taxon>Micractinium</taxon>
    </lineage>
</organism>
<accession>A0A2P6VS90</accession>
<reference evidence="2 3" key="1">
    <citation type="journal article" date="2018" name="Plant J.">
        <title>Genome sequences of Chlorella sorokiniana UTEX 1602 and Micractinium conductrix SAG 241.80: implications to maltose excretion by a green alga.</title>
        <authorList>
            <person name="Arriola M.B."/>
            <person name="Velmurugan N."/>
            <person name="Zhang Y."/>
            <person name="Plunkett M.H."/>
            <person name="Hondzo H."/>
            <person name="Barney B.M."/>
        </authorList>
    </citation>
    <scope>NUCLEOTIDE SEQUENCE [LARGE SCALE GENOMIC DNA]</scope>
    <source>
        <strain evidence="2 3">SAG 241.80</strain>
    </source>
</reference>
<protein>
    <submittedName>
        <fullName evidence="2">PopC (Plasmid)</fullName>
    </submittedName>
</protein>
<dbReference type="AlphaFoldDB" id="A0A2P6VS90"/>
<comment type="subcellular location">
    <subcellularLocation>
        <location evidence="1">Cytoplasm</location>
        <location evidence="1">Cytoskeleton</location>
        <location evidence="1">Cilium axoneme</location>
    </subcellularLocation>
</comment>